<dbReference type="CDD" id="cd22823">
    <property type="entry name" value="Gal_Rha_Lectin"/>
    <property type="match status" value="1"/>
</dbReference>
<dbReference type="AlphaFoldDB" id="A0A840BPV4"/>
<comment type="caution">
    <text evidence="2">The sequence shown here is derived from an EMBL/GenBank/DDBJ whole genome shotgun (WGS) entry which is preliminary data.</text>
</comment>
<gene>
    <name evidence="2" type="ORF">GGR16_000507</name>
</gene>
<dbReference type="Proteomes" id="UP000577362">
    <property type="component" value="Unassembled WGS sequence"/>
</dbReference>
<dbReference type="Gene3D" id="2.60.120.740">
    <property type="match status" value="1"/>
</dbReference>
<evidence type="ECO:0000313" key="2">
    <source>
        <dbReference type="EMBL" id="MBB4015501.1"/>
    </source>
</evidence>
<organism evidence="2 3">
    <name type="scientific">Chelatococcus caeni</name>
    <dbReference type="NCBI Taxonomy" id="1348468"/>
    <lineage>
        <taxon>Bacteria</taxon>
        <taxon>Pseudomonadati</taxon>
        <taxon>Pseudomonadota</taxon>
        <taxon>Alphaproteobacteria</taxon>
        <taxon>Hyphomicrobiales</taxon>
        <taxon>Chelatococcaceae</taxon>
        <taxon>Chelatococcus</taxon>
    </lineage>
</organism>
<keyword evidence="3" id="KW-1185">Reference proteome</keyword>
<dbReference type="InterPro" id="IPR043159">
    <property type="entry name" value="Lectin_gal-bd_sf"/>
</dbReference>
<protein>
    <recommendedName>
        <fullName evidence="4">Secreted protein</fullName>
    </recommendedName>
</protein>
<reference evidence="2 3" key="1">
    <citation type="submission" date="2020-08" db="EMBL/GenBank/DDBJ databases">
        <title>Genomic Encyclopedia of Type Strains, Phase IV (KMG-IV): sequencing the most valuable type-strain genomes for metagenomic binning, comparative biology and taxonomic classification.</title>
        <authorList>
            <person name="Goeker M."/>
        </authorList>
    </citation>
    <scope>NUCLEOTIDE SEQUENCE [LARGE SCALE GENOMIC DNA]</scope>
    <source>
        <strain evidence="2 3">DSM 103737</strain>
    </source>
</reference>
<dbReference type="RefSeq" id="WP_019400577.1">
    <property type="nucleotide sequence ID" value="NZ_JACIEN010000001.1"/>
</dbReference>
<proteinExistence type="predicted"/>
<name>A0A840BPV4_9HYPH</name>
<evidence type="ECO:0000313" key="3">
    <source>
        <dbReference type="Proteomes" id="UP000577362"/>
    </source>
</evidence>
<keyword evidence="1" id="KW-0732">Signal</keyword>
<sequence>MRSITSTAAIVLAAASGLVGPAAPAHATSCEANQPCIIVRQAQYGLPGGGGKTCSAYWPVSNLCGGQRSCEIKVNNDLCGDPAPGSRKMLFVRWQCDPDTREYFDTVQEYATMKIACAAPQ</sequence>
<dbReference type="EMBL" id="JACIEN010000001">
    <property type="protein sequence ID" value="MBB4015501.1"/>
    <property type="molecule type" value="Genomic_DNA"/>
</dbReference>
<feature type="chain" id="PRO_5032540738" description="Secreted protein" evidence="1">
    <location>
        <begin position="28"/>
        <end position="121"/>
    </location>
</feature>
<evidence type="ECO:0008006" key="4">
    <source>
        <dbReference type="Google" id="ProtNLM"/>
    </source>
</evidence>
<accession>A0A840BPV4</accession>
<evidence type="ECO:0000256" key="1">
    <source>
        <dbReference type="SAM" id="SignalP"/>
    </source>
</evidence>
<feature type="signal peptide" evidence="1">
    <location>
        <begin position="1"/>
        <end position="27"/>
    </location>
</feature>